<dbReference type="InterPro" id="IPR044215">
    <property type="entry name" value="PIG-H"/>
</dbReference>
<dbReference type="GO" id="GO:0000506">
    <property type="term" value="C:glycosylphosphatidylinositol-N-acetylglucosaminyltransferase (GPI-GnT) complex"/>
    <property type="evidence" value="ECO:0007669"/>
    <property type="project" value="InterPro"/>
</dbReference>
<feature type="transmembrane region" description="Helical" evidence="3">
    <location>
        <begin position="40"/>
        <end position="60"/>
    </location>
</feature>
<proteinExistence type="inferred from homology"/>
<comment type="pathway">
    <text evidence="1">Glycolipid biosynthesis; glycosylphosphatidylinositol-anchor biosynthesis.</text>
</comment>
<evidence type="ECO:0000259" key="4">
    <source>
        <dbReference type="Pfam" id="PF10181"/>
    </source>
</evidence>
<dbReference type="PANTHER" id="PTHR15231:SF1">
    <property type="entry name" value="PHOSPHATIDYLINOSITOL N-ACETYLGLUCOSAMINYLTRANSFERASE SUBUNIT H"/>
    <property type="match status" value="1"/>
</dbReference>
<dbReference type="KEGG" id="aqu:109593724"/>
<dbReference type="EnsemblMetazoa" id="XM_020008721.1">
    <property type="protein sequence ID" value="XP_019864280.1"/>
    <property type="gene ID" value="LOC109593724"/>
</dbReference>
<comment type="similarity">
    <text evidence="2">Belongs to the PIGH family.</text>
</comment>
<name>A0A1X7VLW6_AMPQE</name>
<accession>A0A1X7VLW6</accession>
<dbReference type="InParanoid" id="A0A1X7VLW6"/>
<reference evidence="6" key="1">
    <citation type="journal article" date="2010" name="Nature">
        <title>The Amphimedon queenslandica genome and the evolution of animal complexity.</title>
        <authorList>
            <person name="Srivastava M."/>
            <person name="Simakov O."/>
            <person name="Chapman J."/>
            <person name="Fahey B."/>
            <person name="Gauthier M.E."/>
            <person name="Mitros T."/>
            <person name="Richards G.S."/>
            <person name="Conaco C."/>
            <person name="Dacre M."/>
            <person name="Hellsten U."/>
            <person name="Larroux C."/>
            <person name="Putnam N.H."/>
            <person name="Stanke M."/>
            <person name="Adamska M."/>
            <person name="Darling A."/>
            <person name="Degnan S.M."/>
            <person name="Oakley T.H."/>
            <person name="Plachetzki D.C."/>
            <person name="Zhai Y."/>
            <person name="Adamski M."/>
            <person name="Calcino A."/>
            <person name="Cummins S.F."/>
            <person name="Goodstein D.M."/>
            <person name="Harris C."/>
            <person name="Jackson D.J."/>
            <person name="Leys S.P."/>
            <person name="Shu S."/>
            <person name="Woodcroft B.J."/>
            <person name="Vervoort M."/>
            <person name="Kosik K.S."/>
            <person name="Manning G."/>
            <person name="Degnan B.M."/>
            <person name="Rokhsar D.S."/>
        </authorList>
    </citation>
    <scope>NUCLEOTIDE SEQUENCE [LARGE SCALE GENOMIC DNA]</scope>
</reference>
<organism evidence="5">
    <name type="scientific">Amphimedon queenslandica</name>
    <name type="common">Sponge</name>
    <dbReference type="NCBI Taxonomy" id="400682"/>
    <lineage>
        <taxon>Eukaryota</taxon>
        <taxon>Metazoa</taxon>
        <taxon>Porifera</taxon>
        <taxon>Demospongiae</taxon>
        <taxon>Heteroscleromorpha</taxon>
        <taxon>Haplosclerida</taxon>
        <taxon>Niphatidae</taxon>
        <taxon>Amphimedon</taxon>
    </lineage>
</organism>
<feature type="domain" description="Phosphatidylinositol N-acetylglucosaminyltransferase subunit H conserved" evidence="4">
    <location>
        <begin position="98"/>
        <end position="169"/>
    </location>
</feature>
<keyword evidence="3" id="KW-1133">Transmembrane helix</keyword>
<evidence type="ECO:0000256" key="2">
    <source>
        <dbReference type="ARBA" id="ARBA00009610"/>
    </source>
</evidence>
<keyword evidence="6" id="KW-1185">Reference proteome</keyword>
<gene>
    <name evidence="5" type="primary">109593724</name>
</gene>
<dbReference type="UniPathway" id="UPA00196"/>
<dbReference type="GO" id="GO:0006506">
    <property type="term" value="P:GPI anchor biosynthetic process"/>
    <property type="evidence" value="ECO:0007669"/>
    <property type="project" value="UniProtKB-UniPathway"/>
</dbReference>
<feature type="transmembrane region" description="Helical" evidence="3">
    <location>
        <begin position="67"/>
        <end position="87"/>
    </location>
</feature>
<reference evidence="5" key="2">
    <citation type="submission" date="2017-05" db="UniProtKB">
        <authorList>
            <consortium name="EnsemblMetazoa"/>
        </authorList>
    </citation>
    <scope>IDENTIFICATION</scope>
</reference>
<evidence type="ECO:0000313" key="6">
    <source>
        <dbReference type="Proteomes" id="UP000007879"/>
    </source>
</evidence>
<keyword evidence="3" id="KW-0812">Transmembrane</keyword>
<sequence length="194" mass="22066">MDDIYGRELSFSKESFLTETGHRVCRIKVSRNNNGGTSSLWAGFVLIAGLLCICRMSCFVVNTSQYITVPISVELSAYLIIVGLILLSNNTGSPPKDTLLVMERIGIQITHESGWLWSRPSSLFLSLRSIHNVIMVETFFRHKVIFYLAILIKPDDHCELKNTKMIPIFTDLLPRHRLLVDVYQEIMSLLDFGE</sequence>
<dbReference type="EnsemblMetazoa" id="Aqu2.1.40820_001">
    <property type="protein sequence ID" value="Aqu2.1.40820_001"/>
    <property type="gene ID" value="Aqu2.1.40820"/>
</dbReference>
<dbReference type="OrthoDB" id="6256716at2759"/>
<protein>
    <recommendedName>
        <fullName evidence="4">Phosphatidylinositol N-acetylglucosaminyltransferase subunit H conserved domain-containing protein</fullName>
    </recommendedName>
</protein>
<dbReference type="STRING" id="400682.A0A1X7VLW6"/>
<dbReference type="Pfam" id="PF10181">
    <property type="entry name" value="PIG-H"/>
    <property type="match status" value="1"/>
</dbReference>
<keyword evidence="3" id="KW-0472">Membrane</keyword>
<dbReference type="AlphaFoldDB" id="A0A1X7VLW6"/>
<evidence type="ECO:0000256" key="1">
    <source>
        <dbReference type="ARBA" id="ARBA00004687"/>
    </source>
</evidence>
<evidence type="ECO:0000256" key="3">
    <source>
        <dbReference type="SAM" id="Phobius"/>
    </source>
</evidence>
<dbReference type="PANTHER" id="PTHR15231">
    <property type="entry name" value="PHOSPHATIDYLINOSITOL N-ACETYLGLUCOSAMINYLTRANSFERASE SUBUNIT H"/>
    <property type="match status" value="1"/>
</dbReference>
<dbReference type="InterPro" id="IPR019328">
    <property type="entry name" value="PIGH-H_dom"/>
</dbReference>
<dbReference type="Proteomes" id="UP000007879">
    <property type="component" value="Unassembled WGS sequence"/>
</dbReference>
<evidence type="ECO:0000313" key="5">
    <source>
        <dbReference type="EnsemblMetazoa" id="Aqu2.1.40820_001"/>
    </source>
</evidence>